<keyword evidence="6" id="KW-1185">Reference proteome</keyword>
<evidence type="ECO:0000256" key="4">
    <source>
        <dbReference type="ARBA" id="ARBA00046271"/>
    </source>
</evidence>
<dbReference type="EMBL" id="JAEUBG010004611">
    <property type="protein sequence ID" value="KAH3681060.1"/>
    <property type="molecule type" value="Genomic_DNA"/>
</dbReference>
<dbReference type="AlphaFoldDB" id="A0A9P8Q0R9"/>
<evidence type="ECO:0000313" key="5">
    <source>
        <dbReference type="EMBL" id="KAH3681060.1"/>
    </source>
</evidence>
<organism evidence="5 6">
    <name type="scientific">Wickerhamomyces pijperi</name>
    <name type="common">Yeast</name>
    <name type="synonym">Pichia pijperi</name>
    <dbReference type="NCBI Taxonomy" id="599730"/>
    <lineage>
        <taxon>Eukaryota</taxon>
        <taxon>Fungi</taxon>
        <taxon>Dikarya</taxon>
        <taxon>Ascomycota</taxon>
        <taxon>Saccharomycotina</taxon>
        <taxon>Saccharomycetes</taxon>
        <taxon>Phaffomycetales</taxon>
        <taxon>Wickerhamomycetaceae</taxon>
        <taxon>Wickerhamomyces</taxon>
    </lineage>
</organism>
<dbReference type="OrthoDB" id="411017at2759"/>
<evidence type="ECO:0000313" key="6">
    <source>
        <dbReference type="Proteomes" id="UP000774326"/>
    </source>
</evidence>
<comment type="subcellular location">
    <subcellularLocation>
        <location evidence="4">Peroxisome membrane</location>
    </subcellularLocation>
</comment>
<accession>A0A9P8Q0R9</accession>
<dbReference type="PANTHER" id="PTHR12652">
    <property type="entry name" value="PEROXISOMAL BIOGENESIS FACTOR 11"/>
    <property type="match status" value="1"/>
</dbReference>
<evidence type="ECO:0000256" key="2">
    <source>
        <dbReference type="ARBA" id="ARBA00023136"/>
    </source>
</evidence>
<sequence length="237" mass="26642">MVLDTVVYHPTLLKLIKYLDATAGREKSLRLIQYLVRFLSFQVKQAGYPLALFQLLKNLQNQAAFIRKALRFLKPLNHLQDAAKAFDNKLSDSILRHSIVLKNIAYIGYLSLDSLAWFKILGLVSTKTFSKAPKYANWFWFAGLLAGLVNDLRKITITNSQISSISNVEGNEKSQDKMKAVQVENYKATRKLVWDSLDFFVVLNNLGFLRNSEGAIGLAGTITSVLGVQDVWGATKI</sequence>
<gene>
    <name evidence="5" type="ORF">WICPIJ_007974</name>
</gene>
<keyword evidence="1" id="KW-0962">Peroxisome biogenesis</keyword>
<dbReference type="Proteomes" id="UP000774326">
    <property type="component" value="Unassembled WGS sequence"/>
</dbReference>
<evidence type="ECO:0008006" key="7">
    <source>
        <dbReference type="Google" id="ProtNLM"/>
    </source>
</evidence>
<protein>
    <recommendedName>
        <fullName evidence="7">Peroxisomal membrane protein PMP27</fullName>
    </recommendedName>
</protein>
<dbReference type="PANTHER" id="PTHR12652:SF50">
    <property type="entry name" value="PEROXIN 11"/>
    <property type="match status" value="1"/>
</dbReference>
<keyword evidence="2" id="KW-0472">Membrane</keyword>
<keyword evidence="3" id="KW-0576">Peroxisome</keyword>
<comment type="caution">
    <text evidence="5">The sequence shown here is derived from an EMBL/GenBank/DDBJ whole genome shotgun (WGS) entry which is preliminary data.</text>
</comment>
<dbReference type="Pfam" id="PF05648">
    <property type="entry name" value="PEX11"/>
    <property type="match status" value="1"/>
</dbReference>
<reference evidence="5" key="1">
    <citation type="journal article" date="2021" name="Open Biol.">
        <title>Shared evolutionary footprints suggest mitochondrial oxidative damage underlies multiple complex I losses in fungi.</title>
        <authorList>
            <person name="Schikora-Tamarit M.A."/>
            <person name="Marcet-Houben M."/>
            <person name="Nosek J."/>
            <person name="Gabaldon T."/>
        </authorList>
    </citation>
    <scope>NUCLEOTIDE SEQUENCE</scope>
    <source>
        <strain evidence="5">CBS2887</strain>
    </source>
</reference>
<evidence type="ECO:0000256" key="3">
    <source>
        <dbReference type="ARBA" id="ARBA00023140"/>
    </source>
</evidence>
<reference evidence="5" key="2">
    <citation type="submission" date="2021-01" db="EMBL/GenBank/DDBJ databases">
        <authorList>
            <person name="Schikora-Tamarit M.A."/>
        </authorList>
    </citation>
    <scope>NUCLEOTIDE SEQUENCE</scope>
    <source>
        <strain evidence="5">CBS2887</strain>
    </source>
</reference>
<dbReference type="GO" id="GO:0005778">
    <property type="term" value="C:peroxisomal membrane"/>
    <property type="evidence" value="ECO:0007669"/>
    <property type="project" value="UniProtKB-SubCell"/>
</dbReference>
<evidence type="ECO:0000256" key="1">
    <source>
        <dbReference type="ARBA" id="ARBA00022593"/>
    </source>
</evidence>
<name>A0A9P8Q0R9_WICPI</name>
<dbReference type="GO" id="GO:0016559">
    <property type="term" value="P:peroxisome fission"/>
    <property type="evidence" value="ECO:0007669"/>
    <property type="project" value="InterPro"/>
</dbReference>
<proteinExistence type="predicted"/>
<dbReference type="InterPro" id="IPR008733">
    <property type="entry name" value="PEX11"/>
</dbReference>